<comment type="caution">
    <text evidence="2">The sequence shown here is derived from an EMBL/GenBank/DDBJ whole genome shotgun (WGS) entry which is preliminary data.</text>
</comment>
<evidence type="ECO:0008006" key="4">
    <source>
        <dbReference type="Google" id="ProtNLM"/>
    </source>
</evidence>
<gene>
    <name evidence="2" type="ORF">BDA99DRAFT_604549</name>
</gene>
<sequence>MTKEHPLYDNLPINPTYPPHSAWGVWGIHDAIGTLNLIPKDQIIKSFKYIKYRQEEKSCEHKVFSLTWIPNQRNTHLFSRGHIPQSIRARIHNFPETDFSYDDYVQTIKSPTEWHNLRSFSSADDAYCRFYNGISLGEVISSCRAPKAQEDLSYTQGPKVGVNSKGASATSVVAGRAILLDYARWASSYVNTNKDEYNPLQRTAITAQELEKVAESQGLTAPYFQRGDILLIRTGWITAYENAKDISTGFNIMKPQCAGIETSENMFRWLWNYGLAALATDSFSFEAFPPQPMDGGSSCHSRLIGSWGMTVGELFNLDEMAEASANNNIYEYYFKSEISINNQQGFPTCSFYATSSF</sequence>
<accession>A0AAD5KB23</accession>
<organism evidence="2 3">
    <name type="scientific">Phascolomyces articulosus</name>
    <dbReference type="NCBI Taxonomy" id="60185"/>
    <lineage>
        <taxon>Eukaryota</taxon>
        <taxon>Fungi</taxon>
        <taxon>Fungi incertae sedis</taxon>
        <taxon>Mucoromycota</taxon>
        <taxon>Mucoromycotina</taxon>
        <taxon>Mucoromycetes</taxon>
        <taxon>Mucorales</taxon>
        <taxon>Lichtheimiaceae</taxon>
        <taxon>Phascolomyces</taxon>
    </lineage>
</organism>
<dbReference type="AlphaFoldDB" id="A0AAD5KB23"/>
<proteinExistence type="inferred from homology"/>
<dbReference type="GO" id="GO:0019441">
    <property type="term" value="P:L-tryptophan catabolic process to kynurenine"/>
    <property type="evidence" value="ECO:0007669"/>
    <property type="project" value="InterPro"/>
</dbReference>
<dbReference type="PANTHER" id="PTHR34861:SF11">
    <property type="entry name" value="CYCLASE"/>
    <property type="match status" value="1"/>
</dbReference>
<name>A0AAD5KB23_9FUNG</name>
<dbReference type="EMBL" id="JAIXMP010000012">
    <property type="protein sequence ID" value="KAI9264076.1"/>
    <property type="molecule type" value="Genomic_DNA"/>
</dbReference>
<comment type="similarity">
    <text evidence="1">Belongs to the Cyclase 1 superfamily.</text>
</comment>
<keyword evidence="3" id="KW-1185">Reference proteome</keyword>
<reference evidence="2" key="2">
    <citation type="submission" date="2023-02" db="EMBL/GenBank/DDBJ databases">
        <authorList>
            <consortium name="DOE Joint Genome Institute"/>
            <person name="Mondo S.J."/>
            <person name="Chang Y."/>
            <person name="Wang Y."/>
            <person name="Ahrendt S."/>
            <person name="Andreopoulos W."/>
            <person name="Barry K."/>
            <person name="Beard J."/>
            <person name="Benny G.L."/>
            <person name="Blankenship S."/>
            <person name="Bonito G."/>
            <person name="Cuomo C."/>
            <person name="Desiro A."/>
            <person name="Gervers K.A."/>
            <person name="Hundley H."/>
            <person name="Kuo A."/>
            <person name="LaButti K."/>
            <person name="Lang B.F."/>
            <person name="Lipzen A."/>
            <person name="O'Donnell K."/>
            <person name="Pangilinan J."/>
            <person name="Reynolds N."/>
            <person name="Sandor L."/>
            <person name="Smith M.W."/>
            <person name="Tsang A."/>
            <person name="Grigoriev I.V."/>
            <person name="Stajich J.E."/>
            <person name="Spatafora J.W."/>
        </authorList>
    </citation>
    <scope>NUCLEOTIDE SEQUENCE</scope>
    <source>
        <strain evidence="2">RSA 2281</strain>
    </source>
</reference>
<dbReference type="PANTHER" id="PTHR34861">
    <property type="match status" value="1"/>
</dbReference>
<dbReference type="SUPFAM" id="SSF102198">
    <property type="entry name" value="Putative cyclase"/>
    <property type="match status" value="1"/>
</dbReference>
<reference evidence="2" key="1">
    <citation type="journal article" date="2022" name="IScience">
        <title>Evolution of zygomycete secretomes and the origins of terrestrial fungal ecologies.</title>
        <authorList>
            <person name="Chang Y."/>
            <person name="Wang Y."/>
            <person name="Mondo S."/>
            <person name="Ahrendt S."/>
            <person name="Andreopoulos W."/>
            <person name="Barry K."/>
            <person name="Beard J."/>
            <person name="Benny G.L."/>
            <person name="Blankenship S."/>
            <person name="Bonito G."/>
            <person name="Cuomo C."/>
            <person name="Desiro A."/>
            <person name="Gervers K.A."/>
            <person name="Hundley H."/>
            <person name="Kuo A."/>
            <person name="LaButti K."/>
            <person name="Lang B.F."/>
            <person name="Lipzen A."/>
            <person name="O'Donnell K."/>
            <person name="Pangilinan J."/>
            <person name="Reynolds N."/>
            <person name="Sandor L."/>
            <person name="Smith M.E."/>
            <person name="Tsang A."/>
            <person name="Grigoriev I.V."/>
            <person name="Stajich J.E."/>
            <person name="Spatafora J.W."/>
        </authorList>
    </citation>
    <scope>NUCLEOTIDE SEQUENCE</scope>
    <source>
        <strain evidence="2">RSA 2281</strain>
    </source>
</reference>
<protein>
    <recommendedName>
        <fullName evidence="4">Cyclase</fullName>
    </recommendedName>
</protein>
<dbReference type="Pfam" id="PF04199">
    <property type="entry name" value="Cyclase"/>
    <property type="match status" value="1"/>
</dbReference>
<evidence type="ECO:0000313" key="3">
    <source>
        <dbReference type="Proteomes" id="UP001209540"/>
    </source>
</evidence>
<dbReference type="Gene3D" id="3.50.30.50">
    <property type="entry name" value="Putative cyclase"/>
    <property type="match status" value="1"/>
</dbReference>
<evidence type="ECO:0000313" key="2">
    <source>
        <dbReference type="EMBL" id="KAI9264076.1"/>
    </source>
</evidence>
<dbReference type="InterPro" id="IPR007325">
    <property type="entry name" value="KFase/CYL"/>
</dbReference>
<dbReference type="InterPro" id="IPR037175">
    <property type="entry name" value="KFase_sf"/>
</dbReference>
<dbReference type="GO" id="GO:0004061">
    <property type="term" value="F:arylformamidase activity"/>
    <property type="evidence" value="ECO:0007669"/>
    <property type="project" value="InterPro"/>
</dbReference>
<evidence type="ECO:0000256" key="1">
    <source>
        <dbReference type="ARBA" id="ARBA00007865"/>
    </source>
</evidence>
<dbReference type="Proteomes" id="UP001209540">
    <property type="component" value="Unassembled WGS sequence"/>
</dbReference>